<evidence type="ECO:0000313" key="3">
    <source>
        <dbReference type="Proteomes" id="UP000019486"/>
    </source>
</evidence>
<reference evidence="2 3" key="1">
    <citation type="submission" date="2013-08" db="EMBL/GenBank/DDBJ databases">
        <title>The genome sequence of Skermanella stibiiresistens.</title>
        <authorList>
            <person name="Zhu W."/>
            <person name="Wang G."/>
        </authorList>
    </citation>
    <scope>NUCLEOTIDE SEQUENCE [LARGE SCALE GENOMIC DNA]</scope>
    <source>
        <strain evidence="2 3">SB22</strain>
    </source>
</reference>
<comment type="caution">
    <text evidence="2">The sequence shown here is derived from an EMBL/GenBank/DDBJ whole genome shotgun (WGS) entry which is preliminary data.</text>
</comment>
<evidence type="ECO:0000313" key="2">
    <source>
        <dbReference type="EMBL" id="EWY37102.1"/>
    </source>
</evidence>
<organism evidence="2 3">
    <name type="scientific">Skermanella stibiiresistens SB22</name>
    <dbReference type="NCBI Taxonomy" id="1385369"/>
    <lineage>
        <taxon>Bacteria</taxon>
        <taxon>Pseudomonadati</taxon>
        <taxon>Pseudomonadota</taxon>
        <taxon>Alphaproteobacteria</taxon>
        <taxon>Rhodospirillales</taxon>
        <taxon>Azospirillaceae</taxon>
        <taxon>Skermanella</taxon>
    </lineage>
</organism>
<name>W9GXB7_9PROT</name>
<protein>
    <submittedName>
        <fullName evidence="2">Uncharacterized protein</fullName>
    </submittedName>
</protein>
<keyword evidence="3" id="KW-1185">Reference proteome</keyword>
<dbReference type="Proteomes" id="UP000019486">
    <property type="component" value="Unassembled WGS sequence"/>
</dbReference>
<dbReference type="AlphaFoldDB" id="W9GXB7"/>
<dbReference type="EMBL" id="AVFL01000031">
    <property type="protein sequence ID" value="EWY37102.1"/>
    <property type="molecule type" value="Genomic_DNA"/>
</dbReference>
<sequence>MGSIERLNGEVKRRTEVVGLGASPTQASE</sequence>
<feature type="compositionally biased region" description="Basic and acidic residues" evidence="1">
    <location>
        <begin position="7"/>
        <end position="16"/>
    </location>
</feature>
<accession>W9GXB7</accession>
<proteinExistence type="predicted"/>
<gene>
    <name evidence="2" type="ORF">N825_21895</name>
</gene>
<feature type="region of interest" description="Disordered" evidence="1">
    <location>
        <begin position="1"/>
        <end position="29"/>
    </location>
</feature>
<evidence type="ECO:0000256" key="1">
    <source>
        <dbReference type="SAM" id="MobiDB-lite"/>
    </source>
</evidence>